<comment type="caution">
    <text evidence="2">The sequence shown here is derived from an EMBL/GenBank/DDBJ whole genome shotgun (WGS) entry which is preliminary data.</text>
</comment>
<dbReference type="Pfam" id="PF05016">
    <property type="entry name" value="ParE_toxin"/>
    <property type="match status" value="1"/>
</dbReference>
<dbReference type="SUPFAM" id="SSF143011">
    <property type="entry name" value="RelE-like"/>
    <property type="match status" value="1"/>
</dbReference>
<dbReference type="InterPro" id="IPR007712">
    <property type="entry name" value="RelE/ParE_toxin"/>
</dbReference>
<dbReference type="RefSeq" id="WP_125576889.1">
    <property type="nucleotide sequence ID" value="NZ_JBHSSO010000011.1"/>
</dbReference>
<reference evidence="3" key="1">
    <citation type="journal article" date="2019" name="Int. J. Syst. Evol. Microbiol.">
        <title>The Global Catalogue of Microorganisms (GCM) 10K type strain sequencing project: providing services to taxonomists for standard genome sequencing and annotation.</title>
        <authorList>
            <consortium name="The Broad Institute Genomics Platform"/>
            <consortium name="The Broad Institute Genome Sequencing Center for Infectious Disease"/>
            <person name="Wu L."/>
            <person name="Ma J."/>
        </authorList>
    </citation>
    <scope>NUCLEOTIDE SEQUENCE [LARGE SCALE GENOMIC DNA]</scope>
    <source>
        <strain evidence="3">CCM 8893</strain>
    </source>
</reference>
<dbReference type="EMBL" id="JBHSSO010000011">
    <property type="protein sequence ID" value="MFC6289307.1"/>
    <property type="molecule type" value="Genomic_DNA"/>
</dbReference>
<sequence>MANYSGYWRYRVGNYRLIAVIKEHEVVIEIIAVGHRRMIHQPKK</sequence>
<dbReference type="Gene3D" id="3.30.2310.20">
    <property type="entry name" value="RelE-like"/>
    <property type="match status" value="1"/>
</dbReference>
<keyword evidence="1" id="KW-1277">Toxin-antitoxin system</keyword>
<organism evidence="2 3">
    <name type="scientific">Levilactobacillus angrenensis</name>
    <dbReference type="NCBI Taxonomy" id="2486020"/>
    <lineage>
        <taxon>Bacteria</taxon>
        <taxon>Bacillati</taxon>
        <taxon>Bacillota</taxon>
        <taxon>Bacilli</taxon>
        <taxon>Lactobacillales</taxon>
        <taxon>Lactobacillaceae</taxon>
        <taxon>Levilactobacillus</taxon>
    </lineage>
</organism>
<evidence type="ECO:0000313" key="3">
    <source>
        <dbReference type="Proteomes" id="UP001596258"/>
    </source>
</evidence>
<keyword evidence="3" id="KW-1185">Reference proteome</keyword>
<name>A0ABW1U8V5_9LACO</name>
<evidence type="ECO:0000313" key="2">
    <source>
        <dbReference type="EMBL" id="MFC6289307.1"/>
    </source>
</evidence>
<gene>
    <name evidence="2" type="ORF">ACFP1M_03710</name>
</gene>
<dbReference type="Proteomes" id="UP001596258">
    <property type="component" value="Unassembled WGS sequence"/>
</dbReference>
<accession>A0ABW1U8V5</accession>
<dbReference type="InterPro" id="IPR035093">
    <property type="entry name" value="RelE/ParE_toxin_dom_sf"/>
</dbReference>
<protein>
    <submittedName>
        <fullName evidence="2">Type II toxin-antitoxin system RelE/ParE family toxin</fullName>
    </submittedName>
</protein>
<evidence type="ECO:0000256" key="1">
    <source>
        <dbReference type="ARBA" id="ARBA00022649"/>
    </source>
</evidence>
<proteinExistence type="predicted"/>